<dbReference type="PANTHER" id="PTHR36174">
    <property type="entry name" value="LIPID II:GLYCINE GLYCYLTRANSFERASE"/>
    <property type="match status" value="1"/>
</dbReference>
<accession>A0ABU2FGQ3</accession>
<keyword evidence="3" id="KW-1185">Reference proteome</keyword>
<evidence type="ECO:0000259" key="1">
    <source>
        <dbReference type="Pfam" id="PF13480"/>
    </source>
</evidence>
<protein>
    <submittedName>
        <fullName evidence="2">GNAT family N-acetyltransferase</fullName>
        <ecNumber evidence="2">2.3.1.-</ecNumber>
    </submittedName>
</protein>
<dbReference type="Gene3D" id="3.40.630.30">
    <property type="match status" value="1"/>
</dbReference>
<dbReference type="GO" id="GO:0016746">
    <property type="term" value="F:acyltransferase activity"/>
    <property type="evidence" value="ECO:0007669"/>
    <property type="project" value="UniProtKB-KW"/>
</dbReference>
<keyword evidence="2" id="KW-0012">Acyltransferase</keyword>
<gene>
    <name evidence="2" type="ORF">NDI56_18580</name>
</gene>
<evidence type="ECO:0000313" key="3">
    <source>
        <dbReference type="Proteomes" id="UP001259659"/>
    </source>
</evidence>
<organism evidence="2 3">
    <name type="scientific">Haloarcula saliterrae</name>
    <dbReference type="NCBI Taxonomy" id="2950534"/>
    <lineage>
        <taxon>Archaea</taxon>
        <taxon>Methanobacteriati</taxon>
        <taxon>Methanobacteriota</taxon>
        <taxon>Stenosarchaea group</taxon>
        <taxon>Halobacteria</taxon>
        <taxon>Halobacteriales</taxon>
        <taxon>Haloarculaceae</taxon>
        <taxon>Haloarcula</taxon>
    </lineage>
</organism>
<evidence type="ECO:0000313" key="2">
    <source>
        <dbReference type="EMBL" id="MDS0261412.1"/>
    </source>
</evidence>
<dbReference type="InterPro" id="IPR050644">
    <property type="entry name" value="PG_Glycine_Bridge_Synth"/>
</dbReference>
<keyword evidence="2" id="KW-0808">Transferase</keyword>
<dbReference type="Proteomes" id="UP001259659">
    <property type="component" value="Unassembled WGS sequence"/>
</dbReference>
<comment type="caution">
    <text evidence="2">The sequence shown here is derived from an EMBL/GenBank/DDBJ whole genome shotgun (WGS) entry which is preliminary data.</text>
</comment>
<reference evidence="2 3" key="1">
    <citation type="submission" date="2022-06" db="EMBL/GenBank/DDBJ databases">
        <title>Haloarcula sp. a new haloarchaeum isolate from saline soil.</title>
        <authorList>
            <person name="Strakova D."/>
            <person name="Galisteo C."/>
            <person name="Sanchez-Porro C."/>
            <person name="Ventosa A."/>
        </authorList>
    </citation>
    <scope>NUCLEOTIDE SEQUENCE [LARGE SCALE GENOMIC DNA]</scope>
    <source>
        <strain evidence="2 3">S1CR25-12</strain>
    </source>
</reference>
<feature type="domain" description="BioF2-like acetyltransferase" evidence="1">
    <location>
        <begin position="169"/>
        <end position="294"/>
    </location>
</feature>
<dbReference type="PANTHER" id="PTHR36174:SF1">
    <property type="entry name" value="LIPID II:GLYCINE GLYCYLTRANSFERASE"/>
    <property type="match status" value="1"/>
</dbReference>
<dbReference type="EC" id="2.3.1.-" evidence="2"/>
<proteinExistence type="predicted"/>
<dbReference type="Pfam" id="PF13480">
    <property type="entry name" value="Acetyltransf_6"/>
    <property type="match status" value="1"/>
</dbReference>
<sequence>MSALTTSVHRSITEVKQGEWNAIVAQQADTGSVFERYEWLRAYERGTGADARHVQVRKSGTLVGVHPSFVRPLPGTPFRFLGPARPGTNGALIATDEAAVFAAIADEMAALTSGRTIGHLLRPAGDRSLRYGTRLRERDYYPSVRDCRFVLDIDRPWDAVLGDLSGKKRRNLRKADEAGVTATDVPVTPDSIDAFAGRHADHMTRLGGDGASPALLRALLATVGDRLKLFRATVDGEPAGELLAVLDDERGTLVLLFPAYDPANFTQFPSEALYRAAIQWGIDAGYATCDFGETTPEFTDGTFSFKTDFGGEVRPTLRWERIDSLVGRVFYLLGSDRVVGRLFGAGRSARPER</sequence>
<dbReference type="EMBL" id="JAMQON010000006">
    <property type="protein sequence ID" value="MDS0261412.1"/>
    <property type="molecule type" value="Genomic_DNA"/>
</dbReference>
<dbReference type="RefSeq" id="WP_310921246.1">
    <property type="nucleotide sequence ID" value="NZ_JAMQON010000006.1"/>
</dbReference>
<dbReference type="InterPro" id="IPR016181">
    <property type="entry name" value="Acyl_CoA_acyltransferase"/>
</dbReference>
<name>A0ABU2FGQ3_9EURY</name>
<dbReference type="InterPro" id="IPR038740">
    <property type="entry name" value="BioF2-like_GNAT_dom"/>
</dbReference>
<dbReference type="SUPFAM" id="SSF55729">
    <property type="entry name" value="Acyl-CoA N-acyltransferases (Nat)"/>
    <property type="match status" value="1"/>
</dbReference>